<reference evidence="17 18" key="1">
    <citation type="journal article" date="2019" name="Sci. Rep.">
        <title>Comparative genomics of chytrid fungi reveal insights into the obligate biotrophic and pathogenic lifestyle of Synchytrium endobioticum.</title>
        <authorList>
            <person name="van de Vossenberg B.T.L.H."/>
            <person name="Warris S."/>
            <person name="Nguyen H.D.T."/>
            <person name="van Gent-Pelzer M.P.E."/>
            <person name="Joly D.L."/>
            <person name="van de Geest H.C."/>
            <person name="Bonants P.J.M."/>
            <person name="Smith D.S."/>
            <person name="Levesque C.A."/>
            <person name="van der Lee T.A.J."/>
        </authorList>
    </citation>
    <scope>NUCLEOTIDE SEQUENCE [LARGE SCALE GENOMIC DNA]</scope>
    <source>
        <strain evidence="17 18">CBS 675.73</strain>
    </source>
</reference>
<dbReference type="UniPathway" id="UPA00378"/>
<dbReference type="Proteomes" id="UP000320333">
    <property type="component" value="Unassembled WGS sequence"/>
</dbReference>
<evidence type="ECO:0000256" key="8">
    <source>
        <dbReference type="ARBA" id="ARBA00022968"/>
    </source>
</evidence>
<dbReference type="AlphaFoldDB" id="A0A507FNM4"/>
<dbReference type="GO" id="GO:0000139">
    <property type="term" value="C:Golgi membrane"/>
    <property type="evidence" value="ECO:0007669"/>
    <property type="project" value="UniProtKB-SubCell"/>
</dbReference>
<keyword evidence="7" id="KW-0812">Transmembrane</keyword>
<dbReference type="GO" id="GO:0030144">
    <property type="term" value="F:alpha-1,6-mannosylglycoprotein 6-beta-N-acetylglucosaminyltransferase activity"/>
    <property type="evidence" value="ECO:0007669"/>
    <property type="project" value="UniProtKB-EC"/>
</dbReference>
<evidence type="ECO:0000256" key="9">
    <source>
        <dbReference type="ARBA" id="ARBA00022989"/>
    </source>
</evidence>
<evidence type="ECO:0000256" key="14">
    <source>
        <dbReference type="SAM" id="MobiDB-lite"/>
    </source>
</evidence>
<dbReference type="GO" id="GO:0006487">
    <property type="term" value="P:protein N-linked glycosylation"/>
    <property type="evidence" value="ECO:0007669"/>
    <property type="project" value="TreeGrafter"/>
</dbReference>
<keyword evidence="9" id="KW-1133">Transmembrane helix</keyword>
<evidence type="ECO:0000256" key="1">
    <source>
        <dbReference type="ARBA" id="ARBA00004323"/>
    </source>
</evidence>
<comment type="catalytic activity">
    <reaction evidence="13">
        <text>N(4)-{beta-D-GlcNAc-(1-&gt;2)-[beta-D-GlcNAc-(1-&gt;4)]-alpha-D-Man-(1-&gt;3)-[beta-D-GlcNAc-(1-&gt;2)-alpha-D-Man-(1-&gt;6)]-beta-D-Man-(1-&gt;4)-beta-D-GlcNAc-(1-&gt;4)-beta-D-GlcNAc}-L-asparaginyl-[protein] + UDP-N-acetyl-alpha-D-glucosamine = N(4)-{beta-D-GlcNAc-(1-&gt;2)-[beta-D-GlcNAc-(1-&gt;4)]-alpha-D-Man-(1-&gt;3)-[beta-D-GlcNAc-(1-&gt;2)-[beta-D-GlcNAc-(1-&gt;6)]-alpha-D-Man-(1-&gt;6)]-beta-D-Man-(1-&gt;4)-beta-D-GlcNAc-(1-&gt;4)-beta-D-GlcNAc}-L-asparaginyl-[protein] + UDP + H(+)</text>
        <dbReference type="Rhea" id="RHEA:16921"/>
        <dbReference type="Rhea" id="RHEA-COMP:14374"/>
        <dbReference type="Rhea" id="RHEA-COMP:14377"/>
        <dbReference type="ChEBI" id="CHEBI:15378"/>
        <dbReference type="ChEBI" id="CHEBI:57705"/>
        <dbReference type="ChEBI" id="CHEBI:58223"/>
        <dbReference type="ChEBI" id="CHEBI:139507"/>
        <dbReference type="ChEBI" id="CHEBI:139510"/>
        <dbReference type="EC" id="2.4.1.155"/>
    </reaction>
</comment>
<dbReference type="PANTHER" id="PTHR15075">
    <property type="entry name" value="ALPHA-MANNOSIDE BETA-1,6-N-ACETYLGLUCOSAMINYLTRANSFERASE"/>
    <property type="match status" value="1"/>
</dbReference>
<feature type="chain" id="PRO_5021227829" description="alpha-1,6-mannosyl-glycoprotein 6-beta-N-acetylglucosaminyltransferase" evidence="15">
    <location>
        <begin position="32"/>
        <end position="458"/>
    </location>
</feature>
<evidence type="ECO:0000256" key="11">
    <source>
        <dbReference type="ARBA" id="ARBA00023136"/>
    </source>
</evidence>
<accession>A0A507FNM4</accession>
<evidence type="ECO:0000256" key="13">
    <source>
        <dbReference type="ARBA" id="ARBA00048243"/>
    </source>
</evidence>
<proteinExistence type="inferred from homology"/>
<keyword evidence="10" id="KW-0333">Golgi apparatus</keyword>
<comment type="similarity">
    <text evidence="3">Belongs to the glycosyltransferase 18 family.</text>
</comment>
<dbReference type="EC" id="2.4.1.155" evidence="4"/>
<organism evidence="17 18">
    <name type="scientific">Chytriomyces confervae</name>
    <dbReference type="NCBI Taxonomy" id="246404"/>
    <lineage>
        <taxon>Eukaryota</taxon>
        <taxon>Fungi</taxon>
        <taxon>Fungi incertae sedis</taxon>
        <taxon>Chytridiomycota</taxon>
        <taxon>Chytridiomycota incertae sedis</taxon>
        <taxon>Chytridiomycetes</taxon>
        <taxon>Chytridiales</taxon>
        <taxon>Chytriomycetaceae</taxon>
        <taxon>Chytriomyces</taxon>
    </lineage>
</organism>
<comment type="subcellular location">
    <subcellularLocation>
        <location evidence="1">Golgi apparatus membrane</location>
        <topology evidence="1">Single-pass type II membrane protein</topology>
    </subcellularLocation>
</comment>
<feature type="signal peptide" evidence="15">
    <location>
        <begin position="1"/>
        <end position="31"/>
    </location>
</feature>
<sequence length="458" mass="52179">MIKDRRSFARTWIPSLLIAFIFLVLVNRSYGKDDSNSSPRNTGEFKDADSRVNNPTSSQDTAKPPNTNEAFAYYQKEYNAADVSRHAKNVDKLKRFLRCKTNATCAKSERTVLILGSSHFENALKGHTSGEHIWARSVMHSLDLLGYTYLLASDERESWALYQVVGSETKMVIMEDIAVERCWDGRVRGEGYECIATPARPFDMPVWKLFSFDFWAGGNHPLGSEWQLSPENYKATKPYTSTTYLGYSIENWCKKVPFVNQRQNRVYLLAKHAGYVKESVIDMSIVQTLSQEGVKFVMGGGEPNESIWPDVQNFGTLTQPQFHLELSKSKVLMGLRNPSTSPSPYDALCLGVAFVNPIISYNRENPLDESHWELQQPFLKYVGEPYVYNVHADNKTEVMDAIRRAMTAPQFDRKILAHMTTQAAKERLLRIVNTDWRAKARTVTDVFSEFGGDRVFII</sequence>
<evidence type="ECO:0000256" key="10">
    <source>
        <dbReference type="ARBA" id="ARBA00023034"/>
    </source>
</evidence>
<keyword evidence="11" id="KW-0472">Membrane</keyword>
<dbReference type="InterPro" id="IPR052105">
    <property type="entry name" value="MGAT5_Glycosyltransferase"/>
</dbReference>
<evidence type="ECO:0000259" key="16">
    <source>
        <dbReference type="Pfam" id="PF15024"/>
    </source>
</evidence>
<dbReference type="OrthoDB" id="2113294at2759"/>
<dbReference type="InterPro" id="IPR026116">
    <property type="entry name" value="GT18_cat"/>
</dbReference>
<evidence type="ECO:0000256" key="15">
    <source>
        <dbReference type="SAM" id="SignalP"/>
    </source>
</evidence>
<evidence type="ECO:0000313" key="17">
    <source>
        <dbReference type="EMBL" id="TPX78041.1"/>
    </source>
</evidence>
<dbReference type="Pfam" id="PF15024">
    <property type="entry name" value="Glyco_transf_18"/>
    <property type="match status" value="1"/>
</dbReference>
<feature type="domain" description="Glycosyltransferase family 18 catalytic" evidence="16">
    <location>
        <begin position="225"/>
        <end position="430"/>
    </location>
</feature>
<keyword evidence="15" id="KW-0732">Signal</keyword>
<gene>
    <name evidence="17" type="ORF">CcCBS67573_g00693</name>
</gene>
<keyword evidence="6" id="KW-0808">Transferase</keyword>
<keyword evidence="8" id="KW-0735">Signal-anchor</keyword>
<keyword evidence="12" id="KW-0325">Glycoprotein</keyword>
<feature type="compositionally biased region" description="Polar residues" evidence="14">
    <location>
        <begin position="51"/>
        <end position="66"/>
    </location>
</feature>
<dbReference type="STRING" id="246404.A0A507FNM4"/>
<comment type="pathway">
    <text evidence="2">Protein modification; protein glycosylation.</text>
</comment>
<evidence type="ECO:0000256" key="2">
    <source>
        <dbReference type="ARBA" id="ARBA00004922"/>
    </source>
</evidence>
<evidence type="ECO:0000256" key="6">
    <source>
        <dbReference type="ARBA" id="ARBA00022679"/>
    </source>
</evidence>
<evidence type="ECO:0000313" key="18">
    <source>
        <dbReference type="Proteomes" id="UP000320333"/>
    </source>
</evidence>
<feature type="region of interest" description="Disordered" evidence="14">
    <location>
        <begin position="32"/>
        <end position="66"/>
    </location>
</feature>
<name>A0A507FNM4_9FUNG</name>
<evidence type="ECO:0000256" key="5">
    <source>
        <dbReference type="ARBA" id="ARBA00022676"/>
    </source>
</evidence>
<protein>
    <recommendedName>
        <fullName evidence="4">alpha-1,6-mannosyl-glycoprotein 6-beta-N-acetylglucosaminyltransferase</fullName>
        <ecNumber evidence="4">2.4.1.155</ecNumber>
    </recommendedName>
</protein>
<keyword evidence="5" id="KW-0328">Glycosyltransferase</keyword>
<dbReference type="PANTHER" id="PTHR15075:SF2">
    <property type="entry name" value="ALPHA-1,6-MANNOSYLGLYCOPROTEIN 6-BETA-N-ACETYLGLUCOSAMINYLTRANSFERASE"/>
    <property type="match status" value="1"/>
</dbReference>
<evidence type="ECO:0000256" key="4">
    <source>
        <dbReference type="ARBA" id="ARBA00012671"/>
    </source>
</evidence>
<evidence type="ECO:0000256" key="7">
    <source>
        <dbReference type="ARBA" id="ARBA00022692"/>
    </source>
</evidence>
<evidence type="ECO:0000256" key="12">
    <source>
        <dbReference type="ARBA" id="ARBA00023180"/>
    </source>
</evidence>
<dbReference type="EMBL" id="QEAP01000010">
    <property type="protein sequence ID" value="TPX78041.1"/>
    <property type="molecule type" value="Genomic_DNA"/>
</dbReference>
<keyword evidence="18" id="KW-1185">Reference proteome</keyword>
<evidence type="ECO:0000256" key="3">
    <source>
        <dbReference type="ARBA" id="ARBA00007477"/>
    </source>
</evidence>
<comment type="caution">
    <text evidence="17">The sequence shown here is derived from an EMBL/GenBank/DDBJ whole genome shotgun (WGS) entry which is preliminary data.</text>
</comment>